<evidence type="ECO:0000256" key="4">
    <source>
        <dbReference type="ARBA" id="ARBA00004496"/>
    </source>
</evidence>
<evidence type="ECO:0000256" key="11">
    <source>
        <dbReference type="ARBA" id="ARBA00022759"/>
    </source>
</evidence>
<comment type="subcellular location">
    <subcellularLocation>
        <location evidence="4">Cytoplasm</location>
    </subcellularLocation>
</comment>
<sequence>MARPSAGRGAPSSPAQAPAFGPHAGIDEAGRGCLAGPVVAAAVMLPAAYDLPGLTDSKKCSPGRRDTLAAAIKAQAAAWAIGVVWPAEIDRINILAASLLAMAKALVRLAPAPPLVLIDGNQTIPAHHLTRLPAPPAQRAVVGGDLLIPAISAASILAKTIRDRLMTRLDARFPGYGLAQHKGYGTAVHLAALGRLGPSPIHRLTFARVRPPDQGSLL</sequence>
<organism evidence="16">
    <name type="scientific">hydrocarbon metagenome</name>
    <dbReference type="NCBI Taxonomy" id="938273"/>
    <lineage>
        <taxon>unclassified sequences</taxon>
        <taxon>metagenomes</taxon>
        <taxon>ecological metagenomes</taxon>
    </lineage>
</organism>
<dbReference type="Gene3D" id="3.30.420.10">
    <property type="entry name" value="Ribonuclease H-like superfamily/Ribonuclease H"/>
    <property type="match status" value="1"/>
</dbReference>
<evidence type="ECO:0000256" key="13">
    <source>
        <dbReference type="ARBA" id="ARBA00023211"/>
    </source>
</evidence>
<dbReference type="EMBL" id="LNQE01000353">
    <property type="protein sequence ID" value="KUG27196.1"/>
    <property type="molecule type" value="Genomic_DNA"/>
</dbReference>
<evidence type="ECO:0000256" key="7">
    <source>
        <dbReference type="ARBA" id="ARBA00019179"/>
    </source>
</evidence>
<evidence type="ECO:0000256" key="8">
    <source>
        <dbReference type="ARBA" id="ARBA00022490"/>
    </source>
</evidence>
<evidence type="ECO:0000256" key="14">
    <source>
        <dbReference type="SAM" id="MobiDB-lite"/>
    </source>
</evidence>
<evidence type="ECO:0000256" key="9">
    <source>
        <dbReference type="ARBA" id="ARBA00022722"/>
    </source>
</evidence>
<comment type="cofactor">
    <cofactor evidence="2">
        <name>Mn(2+)</name>
        <dbReference type="ChEBI" id="CHEBI:29035"/>
    </cofactor>
</comment>
<evidence type="ECO:0000256" key="5">
    <source>
        <dbReference type="ARBA" id="ARBA00007383"/>
    </source>
</evidence>
<proteinExistence type="inferred from homology"/>
<protein>
    <recommendedName>
        <fullName evidence="7">Ribonuclease HII</fullName>
        <ecNumber evidence="6">3.1.26.4</ecNumber>
    </recommendedName>
</protein>
<dbReference type="InterPro" id="IPR036397">
    <property type="entry name" value="RNaseH_sf"/>
</dbReference>
<keyword evidence="10" id="KW-0479">Metal-binding</keyword>
<dbReference type="GO" id="GO:0004523">
    <property type="term" value="F:RNA-DNA hybrid ribonuclease activity"/>
    <property type="evidence" value="ECO:0007669"/>
    <property type="project" value="UniProtKB-EC"/>
</dbReference>
<evidence type="ECO:0000259" key="15">
    <source>
        <dbReference type="PROSITE" id="PS51975"/>
    </source>
</evidence>
<comment type="similarity">
    <text evidence="5">Belongs to the RNase HII family.</text>
</comment>
<dbReference type="InterPro" id="IPR001352">
    <property type="entry name" value="RNase_HII/HIII"/>
</dbReference>
<feature type="region of interest" description="Disordered" evidence="14">
    <location>
        <begin position="1"/>
        <end position="21"/>
    </location>
</feature>
<dbReference type="PROSITE" id="PS51975">
    <property type="entry name" value="RNASE_H_2"/>
    <property type="match status" value="1"/>
</dbReference>
<evidence type="ECO:0000256" key="2">
    <source>
        <dbReference type="ARBA" id="ARBA00001936"/>
    </source>
</evidence>
<dbReference type="EC" id="3.1.26.4" evidence="6"/>
<evidence type="ECO:0000256" key="10">
    <source>
        <dbReference type="ARBA" id="ARBA00022723"/>
    </source>
</evidence>
<keyword evidence="9" id="KW-0540">Nuclease</keyword>
<dbReference type="PANTHER" id="PTHR10954">
    <property type="entry name" value="RIBONUCLEASE H2 SUBUNIT A"/>
    <property type="match status" value="1"/>
</dbReference>
<dbReference type="GO" id="GO:0006298">
    <property type="term" value="P:mismatch repair"/>
    <property type="evidence" value="ECO:0007669"/>
    <property type="project" value="TreeGrafter"/>
</dbReference>
<dbReference type="GO" id="GO:0046872">
    <property type="term" value="F:metal ion binding"/>
    <property type="evidence" value="ECO:0007669"/>
    <property type="project" value="UniProtKB-KW"/>
</dbReference>
<dbReference type="GO" id="GO:0032299">
    <property type="term" value="C:ribonuclease H2 complex"/>
    <property type="evidence" value="ECO:0007669"/>
    <property type="project" value="TreeGrafter"/>
</dbReference>
<keyword evidence="8" id="KW-0963">Cytoplasm</keyword>
<dbReference type="Pfam" id="PF01351">
    <property type="entry name" value="RNase_HII"/>
    <property type="match status" value="1"/>
</dbReference>
<gene>
    <name evidence="16" type="ORF">ASZ90_002959</name>
</gene>
<dbReference type="InterPro" id="IPR024567">
    <property type="entry name" value="RNase_HII/HIII_dom"/>
</dbReference>
<dbReference type="GO" id="GO:0005737">
    <property type="term" value="C:cytoplasm"/>
    <property type="evidence" value="ECO:0007669"/>
    <property type="project" value="UniProtKB-SubCell"/>
</dbReference>
<keyword evidence="13" id="KW-0464">Manganese</keyword>
<keyword evidence="11" id="KW-0255">Endonuclease</keyword>
<dbReference type="SUPFAM" id="SSF53098">
    <property type="entry name" value="Ribonuclease H-like"/>
    <property type="match status" value="1"/>
</dbReference>
<keyword evidence="12 16" id="KW-0378">Hydrolase</keyword>
<evidence type="ECO:0000313" key="16">
    <source>
        <dbReference type="EMBL" id="KUG27196.1"/>
    </source>
</evidence>
<dbReference type="InterPro" id="IPR022898">
    <property type="entry name" value="RNase_HII"/>
</dbReference>
<dbReference type="CDD" id="cd07182">
    <property type="entry name" value="RNase_HII_bacteria_HII_like"/>
    <property type="match status" value="1"/>
</dbReference>
<comment type="caution">
    <text evidence="16">The sequence shown here is derived from an EMBL/GenBank/DDBJ whole genome shotgun (WGS) entry which is preliminary data.</text>
</comment>
<dbReference type="AlphaFoldDB" id="A0A0W8G2F9"/>
<dbReference type="InterPro" id="IPR012337">
    <property type="entry name" value="RNaseH-like_sf"/>
</dbReference>
<comment type="cofactor">
    <cofactor evidence="3">
        <name>Mg(2+)</name>
        <dbReference type="ChEBI" id="CHEBI:18420"/>
    </cofactor>
</comment>
<dbReference type="NCBIfam" id="NF000595">
    <property type="entry name" value="PRK00015.1-3"/>
    <property type="match status" value="1"/>
</dbReference>
<dbReference type="PANTHER" id="PTHR10954:SF18">
    <property type="entry name" value="RIBONUCLEASE HII"/>
    <property type="match status" value="1"/>
</dbReference>
<comment type="catalytic activity">
    <reaction evidence="1">
        <text>Endonucleolytic cleavage to 5'-phosphomonoester.</text>
        <dbReference type="EC" id="3.1.26.4"/>
    </reaction>
</comment>
<evidence type="ECO:0000256" key="3">
    <source>
        <dbReference type="ARBA" id="ARBA00001946"/>
    </source>
</evidence>
<reference evidence="16" key="1">
    <citation type="journal article" date="2015" name="Proc. Natl. Acad. Sci. U.S.A.">
        <title>Networks of energetic and metabolic interactions define dynamics in microbial communities.</title>
        <authorList>
            <person name="Embree M."/>
            <person name="Liu J.K."/>
            <person name="Al-Bassam M.M."/>
            <person name="Zengler K."/>
        </authorList>
    </citation>
    <scope>NUCLEOTIDE SEQUENCE</scope>
</reference>
<evidence type="ECO:0000256" key="1">
    <source>
        <dbReference type="ARBA" id="ARBA00000077"/>
    </source>
</evidence>
<feature type="domain" description="RNase H type-2" evidence="15">
    <location>
        <begin position="21"/>
        <end position="218"/>
    </location>
</feature>
<dbReference type="HAMAP" id="MF_00052_B">
    <property type="entry name" value="RNase_HII_B"/>
    <property type="match status" value="1"/>
</dbReference>
<evidence type="ECO:0000256" key="6">
    <source>
        <dbReference type="ARBA" id="ARBA00012180"/>
    </source>
</evidence>
<evidence type="ECO:0000256" key="12">
    <source>
        <dbReference type="ARBA" id="ARBA00022801"/>
    </source>
</evidence>
<name>A0A0W8G2F9_9ZZZZ</name>
<accession>A0A0W8G2F9</accession>
<dbReference type="GO" id="GO:0003723">
    <property type="term" value="F:RNA binding"/>
    <property type="evidence" value="ECO:0007669"/>
    <property type="project" value="InterPro"/>
</dbReference>
<dbReference type="GO" id="GO:0043137">
    <property type="term" value="P:DNA replication, removal of RNA primer"/>
    <property type="evidence" value="ECO:0007669"/>
    <property type="project" value="TreeGrafter"/>
</dbReference>